<name>A0A6P1ZBJ8_9BACT</name>
<dbReference type="FunFam" id="1.10.287.950:FF:000001">
    <property type="entry name" value="Methyl-accepting chemotaxis sensory transducer"/>
    <property type="match status" value="1"/>
</dbReference>
<sequence length="717" mass="77008">MFKKMNLTVRMILGFLIVTVIAVGAVSLATFFATKTSIVEDGKQSAMTQLEMLSVSLNALYESTQDKVNSDLKLLTGEIEMLGLPALDNDEPITTTIVNQETGQSEQATIPVLKLGYVAMNGDTSIVDRVKDLAGGGAVTVFEVLPDKLLRVSTNVLKTNGERATGTYIPSDSPVYKTVMQDKTFHGKAYVVNAWYSTAYYPLKGVRGNIVAVLFVGRKIINEQAKLVLSKANLYGRGYSFLFNGEGQLVYHPNDELRGKTLDDLGLDKELFVNAKNEIVEYDFKGDHKFAAVGMVDEDLGWRVGLALSESEMLHGLDKKLLQNSSIAAGAALVLIILFALFFTRSLVSPIKALRGYAEEVASGNLDARSGIVRGDEIGALTKSIRHMVDTLKGSLQQADEAQQQAKEQARLADVKAEEADQAKQEAEKAKVHGMREAAGRIESIVSSVTSATEELSAQVDESSHGANIQRERAGETATAMEEMNATVLEVARNASEAAKNAEDTKDKAKLGADIVQSAVNAIHEVQKRTDELKNNLGQLGEHAEGIGRVMTVITDIADQTNLLALNAAIEAARAGDAGRGFAVVADEVRKLAEKTMAATKEVGEAINSIQTGAQRSIAEMDEASQAVSRSTKLAGESGESLSEILSMSEGTSEQVRSIATAAEQQSSAVEQVGRSTEEINRISIETAETMNQAAQALNEVARLSSELNAIVQEMKA</sequence>
<dbReference type="Gene3D" id="6.10.340.10">
    <property type="match status" value="1"/>
</dbReference>
<dbReference type="Pfam" id="PF00015">
    <property type="entry name" value="MCPsignal"/>
    <property type="match status" value="1"/>
</dbReference>
<dbReference type="InterPro" id="IPR033462">
    <property type="entry name" value="Cache_3-Cache_2"/>
</dbReference>
<dbReference type="Pfam" id="PF00672">
    <property type="entry name" value="HAMP"/>
    <property type="match status" value="1"/>
</dbReference>
<dbReference type="CDD" id="cd11386">
    <property type="entry name" value="MCP_signal"/>
    <property type="match status" value="1"/>
</dbReference>
<evidence type="ECO:0000256" key="6">
    <source>
        <dbReference type="SAM" id="Phobius"/>
    </source>
</evidence>
<dbReference type="Pfam" id="PF17201">
    <property type="entry name" value="Cache_3-Cache_2"/>
    <property type="match status" value="1"/>
</dbReference>
<dbReference type="PANTHER" id="PTHR32089">
    <property type="entry name" value="METHYL-ACCEPTING CHEMOTAXIS PROTEIN MCPB"/>
    <property type="match status" value="1"/>
</dbReference>
<dbReference type="PANTHER" id="PTHR32089:SF112">
    <property type="entry name" value="LYSOZYME-LIKE PROTEIN-RELATED"/>
    <property type="match status" value="1"/>
</dbReference>
<keyword evidence="5" id="KW-0175">Coiled coil</keyword>
<dbReference type="PROSITE" id="PS50111">
    <property type="entry name" value="CHEMOTAXIS_TRANSDUC_2"/>
    <property type="match status" value="1"/>
</dbReference>
<dbReference type="GO" id="GO:0006935">
    <property type="term" value="P:chemotaxis"/>
    <property type="evidence" value="ECO:0007669"/>
    <property type="project" value="UniProtKB-ARBA"/>
</dbReference>
<gene>
    <name evidence="9" type="ORF">DQK91_18390</name>
</gene>
<feature type="coiled-coil region" evidence="5">
    <location>
        <begin position="389"/>
        <end position="433"/>
    </location>
</feature>
<dbReference type="SMART" id="SM00283">
    <property type="entry name" value="MA"/>
    <property type="match status" value="1"/>
</dbReference>
<dbReference type="InterPro" id="IPR003660">
    <property type="entry name" value="HAMP_dom"/>
</dbReference>
<comment type="caution">
    <text evidence="9">The sequence shown here is derived from an EMBL/GenBank/DDBJ whole genome shotgun (WGS) entry which is preliminary data.</text>
</comment>
<dbReference type="CDD" id="cd12912">
    <property type="entry name" value="PDC2_MCP_like"/>
    <property type="match status" value="1"/>
</dbReference>
<comment type="subcellular location">
    <subcellularLocation>
        <location evidence="1">Membrane</location>
    </subcellularLocation>
</comment>
<feature type="domain" description="Methyl-accepting transducer" evidence="7">
    <location>
        <begin position="445"/>
        <end position="681"/>
    </location>
</feature>
<keyword evidence="6" id="KW-0472">Membrane</keyword>
<dbReference type="EMBL" id="QMIF01000016">
    <property type="protein sequence ID" value="TVM31367.1"/>
    <property type="molecule type" value="Genomic_DNA"/>
</dbReference>
<dbReference type="SUPFAM" id="SSF58104">
    <property type="entry name" value="Methyl-accepting chemotaxis protein (MCP) signaling domain"/>
    <property type="match status" value="1"/>
</dbReference>
<evidence type="ECO:0000313" key="9">
    <source>
        <dbReference type="EMBL" id="TVM31367.1"/>
    </source>
</evidence>
<evidence type="ECO:0000256" key="4">
    <source>
        <dbReference type="PROSITE-ProRule" id="PRU00284"/>
    </source>
</evidence>
<dbReference type="AlphaFoldDB" id="A0A6P1ZBJ8"/>
<dbReference type="SUPFAM" id="SSF103190">
    <property type="entry name" value="Sensory domain-like"/>
    <property type="match status" value="1"/>
</dbReference>
<feature type="domain" description="HAMP" evidence="8">
    <location>
        <begin position="345"/>
        <end position="397"/>
    </location>
</feature>
<dbReference type="OrthoDB" id="9816383at2"/>
<evidence type="ECO:0000256" key="1">
    <source>
        <dbReference type="ARBA" id="ARBA00004370"/>
    </source>
</evidence>
<evidence type="ECO:0000313" key="10">
    <source>
        <dbReference type="Proteomes" id="UP000434052"/>
    </source>
</evidence>
<accession>A0A6P1ZBJ8</accession>
<dbReference type="InterPro" id="IPR004089">
    <property type="entry name" value="MCPsignal_dom"/>
</dbReference>
<feature type="coiled-coil region" evidence="5">
    <location>
        <begin position="687"/>
        <end position="714"/>
    </location>
</feature>
<evidence type="ECO:0000259" key="8">
    <source>
        <dbReference type="PROSITE" id="PS50885"/>
    </source>
</evidence>
<evidence type="ECO:0000256" key="3">
    <source>
        <dbReference type="ARBA" id="ARBA00029447"/>
    </source>
</evidence>
<evidence type="ECO:0000256" key="2">
    <source>
        <dbReference type="ARBA" id="ARBA00023224"/>
    </source>
</evidence>
<dbReference type="Proteomes" id="UP000434052">
    <property type="component" value="Unassembled WGS sequence"/>
</dbReference>
<dbReference type="Gene3D" id="1.10.287.950">
    <property type="entry name" value="Methyl-accepting chemotaxis protein"/>
    <property type="match status" value="1"/>
</dbReference>
<keyword evidence="6" id="KW-1133">Transmembrane helix</keyword>
<keyword evidence="2 4" id="KW-0807">Transducer</keyword>
<proteinExistence type="inferred from homology"/>
<dbReference type="GO" id="GO:0016020">
    <property type="term" value="C:membrane"/>
    <property type="evidence" value="ECO:0007669"/>
    <property type="project" value="UniProtKB-SubCell"/>
</dbReference>
<comment type="similarity">
    <text evidence="3">Belongs to the methyl-accepting chemotaxis (MCP) protein family.</text>
</comment>
<reference evidence="9 10" key="1">
    <citation type="submission" date="2018-06" db="EMBL/GenBank/DDBJ databases">
        <title>Complete genome of Desulfovibrio marinus P48SEP.</title>
        <authorList>
            <person name="Crispim J.S."/>
            <person name="Vidigal P.M.P."/>
            <person name="Silva L.C.F."/>
            <person name="Araujo L.C."/>
            <person name="Laguardia C.N."/>
            <person name="Dias R.S."/>
            <person name="Sousa M.P."/>
            <person name="Paula S.O."/>
            <person name="Silva C."/>
        </authorList>
    </citation>
    <scope>NUCLEOTIDE SEQUENCE [LARGE SCALE GENOMIC DNA]</scope>
    <source>
        <strain evidence="9 10">P48SEP</strain>
    </source>
</reference>
<organism evidence="9 10">
    <name type="scientific">Oceanidesulfovibrio marinus</name>
    <dbReference type="NCBI Taxonomy" id="370038"/>
    <lineage>
        <taxon>Bacteria</taxon>
        <taxon>Pseudomonadati</taxon>
        <taxon>Thermodesulfobacteriota</taxon>
        <taxon>Desulfovibrionia</taxon>
        <taxon>Desulfovibrionales</taxon>
        <taxon>Desulfovibrionaceae</taxon>
        <taxon>Oceanidesulfovibrio</taxon>
    </lineage>
</organism>
<dbReference type="GO" id="GO:0007165">
    <property type="term" value="P:signal transduction"/>
    <property type="evidence" value="ECO:0007669"/>
    <property type="project" value="UniProtKB-KW"/>
</dbReference>
<evidence type="ECO:0000256" key="5">
    <source>
        <dbReference type="SAM" id="Coils"/>
    </source>
</evidence>
<dbReference type="Gene3D" id="3.30.450.20">
    <property type="entry name" value="PAS domain"/>
    <property type="match status" value="1"/>
</dbReference>
<dbReference type="CDD" id="cd06225">
    <property type="entry name" value="HAMP"/>
    <property type="match status" value="1"/>
</dbReference>
<evidence type="ECO:0000259" key="7">
    <source>
        <dbReference type="PROSITE" id="PS50111"/>
    </source>
</evidence>
<keyword evidence="6" id="KW-0812">Transmembrane</keyword>
<dbReference type="PROSITE" id="PS50885">
    <property type="entry name" value="HAMP"/>
    <property type="match status" value="1"/>
</dbReference>
<protein>
    <submittedName>
        <fullName evidence="9">Chemotaxis protein</fullName>
    </submittedName>
</protein>
<dbReference type="InterPro" id="IPR029151">
    <property type="entry name" value="Sensor-like_sf"/>
</dbReference>
<feature type="transmembrane region" description="Helical" evidence="6">
    <location>
        <begin position="327"/>
        <end position="348"/>
    </location>
</feature>
<dbReference type="RefSeq" id="WP_144306866.1">
    <property type="nucleotide sequence ID" value="NZ_QMIF01000016.1"/>
</dbReference>
<dbReference type="SMART" id="SM00304">
    <property type="entry name" value="HAMP"/>
    <property type="match status" value="1"/>
</dbReference>